<dbReference type="AlphaFoldDB" id="A0A2X1RUU3"/>
<evidence type="ECO:0000256" key="1">
    <source>
        <dbReference type="ARBA" id="ARBA00022737"/>
    </source>
</evidence>
<gene>
    <name evidence="2" type="ORF">NCTC11872_02742</name>
</gene>
<sequence>MQPKILLLDEPTNGLDRKNTEKLTALLRELSLPILISSHHHGFINELATEIISL</sequence>
<dbReference type="InterPro" id="IPR027417">
    <property type="entry name" value="P-loop_NTPase"/>
</dbReference>
<dbReference type="EMBL" id="UASK01000010">
    <property type="protein sequence ID" value="SPX43087.1"/>
    <property type="molecule type" value="Genomic_DNA"/>
</dbReference>
<evidence type="ECO:0000313" key="3">
    <source>
        <dbReference type="Proteomes" id="UP000249936"/>
    </source>
</evidence>
<dbReference type="PANTHER" id="PTHR19211:SF14">
    <property type="entry name" value="ATP-BINDING CASSETTE SUB-FAMILY F MEMBER 1"/>
    <property type="match status" value="1"/>
</dbReference>
<dbReference type="GO" id="GO:0005524">
    <property type="term" value="F:ATP binding"/>
    <property type="evidence" value="ECO:0007669"/>
    <property type="project" value="TreeGrafter"/>
</dbReference>
<dbReference type="SUPFAM" id="SSF52540">
    <property type="entry name" value="P-loop containing nucleoside triphosphate hydrolases"/>
    <property type="match status" value="1"/>
</dbReference>
<dbReference type="Proteomes" id="UP000249936">
    <property type="component" value="Unassembled WGS sequence"/>
</dbReference>
<keyword evidence="1" id="KW-0677">Repeat</keyword>
<reference evidence="2 3" key="1">
    <citation type="submission" date="2018-06" db="EMBL/GenBank/DDBJ databases">
        <authorList>
            <consortium name="Pathogen Informatics"/>
            <person name="Doyle S."/>
        </authorList>
    </citation>
    <scope>NUCLEOTIDE SEQUENCE [LARGE SCALE GENOMIC DNA]</scope>
    <source>
        <strain evidence="2 3">NCTC11872</strain>
    </source>
</reference>
<dbReference type="PANTHER" id="PTHR19211">
    <property type="entry name" value="ATP-BINDING TRANSPORT PROTEIN-RELATED"/>
    <property type="match status" value="1"/>
</dbReference>
<accession>A0A2X1RUU3</accession>
<organism evidence="2 3">
    <name type="scientific">Haemophilus influenzae</name>
    <dbReference type="NCBI Taxonomy" id="727"/>
    <lineage>
        <taxon>Bacteria</taxon>
        <taxon>Pseudomonadati</taxon>
        <taxon>Pseudomonadota</taxon>
        <taxon>Gammaproteobacteria</taxon>
        <taxon>Pasteurellales</taxon>
        <taxon>Pasteurellaceae</taxon>
        <taxon>Haemophilus</taxon>
    </lineage>
</organism>
<protein>
    <submittedName>
        <fullName evidence="2">ABC-type cobalt transport system, ATPase component</fullName>
    </submittedName>
</protein>
<dbReference type="Gene3D" id="3.40.50.300">
    <property type="entry name" value="P-loop containing nucleotide triphosphate hydrolases"/>
    <property type="match status" value="1"/>
</dbReference>
<proteinExistence type="predicted"/>
<dbReference type="InterPro" id="IPR050611">
    <property type="entry name" value="ABCF"/>
</dbReference>
<evidence type="ECO:0000313" key="2">
    <source>
        <dbReference type="EMBL" id="SPX43087.1"/>
    </source>
</evidence>
<name>A0A2X1RUU3_HAEIF</name>